<organism evidence="1 2">
    <name type="scientific">Thermospira aquatica</name>
    <dbReference type="NCBI Taxonomy" id="2828656"/>
    <lineage>
        <taxon>Bacteria</taxon>
        <taxon>Pseudomonadati</taxon>
        <taxon>Spirochaetota</taxon>
        <taxon>Spirochaetia</taxon>
        <taxon>Brevinematales</taxon>
        <taxon>Thermospiraceae</taxon>
        <taxon>Thermospira</taxon>
    </lineage>
</organism>
<dbReference type="Proteomes" id="UP001056539">
    <property type="component" value="Chromosome"/>
</dbReference>
<dbReference type="AlphaFoldDB" id="A0AAX3BDE8"/>
<name>A0AAX3BDE8_9SPIR</name>
<evidence type="ECO:0000313" key="1">
    <source>
        <dbReference type="EMBL" id="URA10251.1"/>
    </source>
</evidence>
<proteinExistence type="predicted"/>
<dbReference type="Pfam" id="PF15566">
    <property type="entry name" value="Imm32"/>
    <property type="match status" value="1"/>
</dbReference>
<gene>
    <name evidence="1" type="ORF">KDW03_00130</name>
</gene>
<dbReference type="InterPro" id="IPR029083">
    <property type="entry name" value="Imm32"/>
</dbReference>
<keyword evidence="2" id="KW-1185">Reference proteome</keyword>
<reference evidence="1" key="2">
    <citation type="submission" date="2022-06" db="EMBL/GenBank/DDBJ databases">
        <title>Thermospira aquatica gen. nov., sp. nov.</title>
        <authorList>
            <person name="Ben Ali Gam Z."/>
            <person name="Labat M."/>
        </authorList>
    </citation>
    <scope>NUCLEOTIDE SEQUENCE</scope>
    <source>
        <strain evidence="1">F1F22</strain>
    </source>
</reference>
<protein>
    <submittedName>
        <fullName evidence="1">Immunity protein 32</fullName>
    </submittedName>
</protein>
<accession>A0AAX3BDE8</accession>
<reference evidence="1" key="1">
    <citation type="submission" date="2021-04" db="EMBL/GenBank/DDBJ databases">
        <authorList>
            <person name="Postec A."/>
        </authorList>
    </citation>
    <scope>NUCLEOTIDE SEQUENCE</scope>
    <source>
        <strain evidence="1">F1F22</strain>
    </source>
</reference>
<sequence>MVLTVELNRKDESIEIYCDKEGIKLLKKQLDILEKNGGHVHLMTPSWGGHELTEEKQDENNELINHLRIVLKPD</sequence>
<dbReference type="KEGG" id="taqu:KDW03_00130"/>
<dbReference type="EMBL" id="CP073355">
    <property type="protein sequence ID" value="URA10251.1"/>
    <property type="molecule type" value="Genomic_DNA"/>
</dbReference>
<dbReference type="RefSeq" id="WP_271435384.1">
    <property type="nucleotide sequence ID" value="NZ_CP073355.1"/>
</dbReference>
<evidence type="ECO:0000313" key="2">
    <source>
        <dbReference type="Proteomes" id="UP001056539"/>
    </source>
</evidence>